<evidence type="ECO:0000313" key="6">
    <source>
        <dbReference type="Proteomes" id="UP001165498"/>
    </source>
</evidence>
<dbReference type="InterPro" id="IPR013328">
    <property type="entry name" value="6PGD_dom2"/>
</dbReference>
<name>A0ABT1QNR9_9GAMM</name>
<feature type="domain" description="3-hydroxyisobutyrate dehydrogenase-like NAD-binding" evidence="4">
    <location>
        <begin position="174"/>
        <end position="288"/>
    </location>
</feature>
<dbReference type="Pfam" id="PF14833">
    <property type="entry name" value="NAD_binding_11"/>
    <property type="match status" value="1"/>
</dbReference>
<protein>
    <submittedName>
        <fullName evidence="5">NAD(P)-dependent oxidoreductase</fullName>
    </submittedName>
</protein>
<evidence type="ECO:0000259" key="3">
    <source>
        <dbReference type="Pfam" id="PF03446"/>
    </source>
</evidence>
<reference evidence="5" key="1">
    <citation type="submission" date="2022-07" db="EMBL/GenBank/DDBJ databases">
        <title>Tahibacter sp., a new gammaproteobacterium isolated from the silt sample collected at pig farm.</title>
        <authorList>
            <person name="Chen H."/>
        </authorList>
    </citation>
    <scope>NUCLEOTIDE SEQUENCE</scope>
    <source>
        <strain evidence="5">P2K</strain>
    </source>
</reference>
<dbReference type="Pfam" id="PF03446">
    <property type="entry name" value="NAD_binding_2"/>
    <property type="match status" value="1"/>
</dbReference>
<dbReference type="EMBL" id="JANFQO010000003">
    <property type="protein sequence ID" value="MCQ4163880.1"/>
    <property type="molecule type" value="Genomic_DNA"/>
</dbReference>
<dbReference type="SUPFAM" id="SSF48179">
    <property type="entry name" value="6-phosphogluconate dehydrogenase C-terminal domain-like"/>
    <property type="match status" value="1"/>
</dbReference>
<evidence type="ECO:0000256" key="1">
    <source>
        <dbReference type="ARBA" id="ARBA00023002"/>
    </source>
</evidence>
<feature type="domain" description="6-phosphogluconate dehydrogenase NADP-binding" evidence="3">
    <location>
        <begin position="7"/>
        <end position="165"/>
    </location>
</feature>
<accession>A0ABT1QNR9</accession>
<dbReference type="InterPro" id="IPR015815">
    <property type="entry name" value="HIBADH-related"/>
</dbReference>
<dbReference type="InterPro" id="IPR006115">
    <property type="entry name" value="6PGDH_NADP-bd"/>
</dbReference>
<dbReference type="PANTHER" id="PTHR43580">
    <property type="entry name" value="OXIDOREDUCTASE GLYR1-RELATED"/>
    <property type="match status" value="1"/>
</dbReference>
<evidence type="ECO:0000313" key="5">
    <source>
        <dbReference type="EMBL" id="MCQ4163880.1"/>
    </source>
</evidence>
<dbReference type="PIRSF" id="PIRSF000103">
    <property type="entry name" value="HIBADH"/>
    <property type="match status" value="1"/>
</dbReference>
<keyword evidence="1" id="KW-0560">Oxidoreductase</keyword>
<dbReference type="InterPro" id="IPR029154">
    <property type="entry name" value="HIBADH-like_NADP-bd"/>
</dbReference>
<dbReference type="Gene3D" id="3.40.50.720">
    <property type="entry name" value="NAD(P)-binding Rossmann-like Domain"/>
    <property type="match status" value="1"/>
</dbReference>
<evidence type="ECO:0000256" key="2">
    <source>
        <dbReference type="ARBA" id="ARBA00023027"/>
    </source>
</evidence>
<dbReference type="PANTHER" id="PTHR43580:SF2">
    <property type="entry name" value="CYTOKINE-LIKE NUCLEAR FACTOR N-PAC"/>
    <property type="match status" value="1"/>
</dbReference>
<dbReference type="InterPro" id="IPR008927">
    <property type="entry name" value="6-PGluconate_DH-like_C_sf"/>
</dbReference>
<dbReference type="InterPro" id="IPR051265">
    <property type="entry name" value="HIBADH-related_NP60_sf"/>
</dbReference>
<dbReference type="InterPro" id="IPR036291">
    <property type="entry name" value="NAD(P)-bd_dom_sf"/>
</dbReference>
<dbReference type="Gene3D" id="1.10.1040.10">
    <property type="entry name" value="N-(1-d-carboxylethyl)-l-norvaline Dehydrogenase, domain 2"/>
    <property type="match status" value="1"/>
</dbReference>
<proteinExistence type="predicted"/>
<keyword evidence="6" id="KW-1185">Reference proteome</keyword>
<evidence type="ECO:0000259" key="4">
    <source>
        <dbReference type="Pfam" id="PF14833"/>
    </source>
</evidence>
<sequence length="298" mass="30484">MTQPVGTIGFIGTGHMGLPLARNLLRAGIALRVWNRTAEKCEELVQLGASRAASAAALFRGCDTVFVMLLNEAALDAVLARGTAGFAALLSGKTLVQLGTTSPDYSAALAGDVRAAGGAYVEAPVSGSRVPAEQGQLVCMLAGDEADMARIQPLLAPLCARVFRCGAVPGALRMKLAVNHFLIGLVTVLAETVHAARAAGVDLATLRQVLDAGPMASAVSRGKLEKLVRGDFSAQAAIRDVRTIAHLVSAQCAAAAAEAPLIGHCAALYRQAEAAGHGDCDMSAVIHAFAAAARDATP</sequence>
<organism evidence="5 6">
    <name type="scientific">Tahibacter harae</name>
    <dbReference type="NCBI Taxonomy" id="2963937"/>
    <lineage>
        <taxon>Bacteria</taxon>
        <taxon>Pseudomonadati</taxon>
        <taxon>Pseudomonadota</taxon>
        <taxon>Gammaproteobacteria</taxon>
        <taxon>Lysobacterales</taxon>
        <taxon>Rhodanobacteraceae</taxon>
        <taxon>Tahibacter</taxon>
    </lineage>
</organism>
<keyword evidence="2" id="KW-0520">NAD</keyword>
<gene>
    <name evidence="5" type="ORF">NM961_04070</name>
</gene>
<dbReference type="RefSeq" id="WP_255911544.1">
    <property type="nucleotide sequence ID" value="NZ_JANFQO010000003.1"/>
</dbReference>
<comment type="caution">
    <text evidence="5">The sequence shown here is derived from an EMBL/GenBank/DDBJ whole genome shotgun (WGS) entry which is preliminary data.</text>
</comment>
<dbReference type="SUPFAM" id="SSF51735">
    <property type="entry name" value="NAD(P)-binding Rossmann-fold domains"/>
    <property type="match status" value="1"/>
</dbReference>
<dbReference type="Proteomes" id="UP001165498">
    <property type="component" value="Unassembled WGS sequence"/>
</dbReference>